<dbReference type="EMBL" id="CP059319">
    <property type="protein sequence ID" value="QTH20430.1"/>
    <property type="molecule type" value="Genomic_DNA"/>
</dbReference>
<dbReference type="GO" id="GO:0009423">
    <property type="term" value="P:chorismate biosynthetic process"/>
    <property type="evidence" value="ECO:0007669"/>
    <property type="project" value="UniProtKB-UniRule"/>
</dbReference>
<gene>
    <name evidence="8 11" type="primary">aroE</name>
    <name evidence="11" type="ORF">HRJ34_19105</name>
</gene>
<evidence type="ECO:0000256" key="4">
    <source>
        <dbReference type="ARBA" id="ARBA00022857"/>
    </source>
</evidence>
<evidence type="ECO:0000256" key="1">
    <source>
        <dbReference type="ARBA" id="ARBA00004871"/>
    </source>
</evidence>
<evidence type="ECO:0000256" key="8">
    <source>
        <dbReference type="HAMAP-Rule" id="MF_00222"/>
    </source>
</evidence>
<dbReference type="Pfam" id="PF18317">
    <property type="entry name" value="SDH_C"/>
    <property type="match status" value="1"/>
</dbReference>
<feature type="binding site" evidence="8">
    <location>
        <position position="262"/>
    </location>
    <ligand>
        <name>shikimate</name>
        <dbReference type="ChEBI" id="CHEBI:36208"/>
    </ligand>
</feature>
<comment type="catalytic activity">
    <reaction evidence="7 8">
        <text>shikimate + NADP(+) = 3-dehydroshikimate + NADPH + H(+)</text>
        <dbReference type="Rhea" id="RHEA:17737"/>
        <dbReference type="ChEBI" id="CHEBI:15378"/>
        <dbReference type="ChEBI" id="CHEBI:16630"/>
        <dbReference type="ChEBI" id="CHEBI:36208"/>
        <dbReference type="ChEBI" id="CHEBI:57783"/>
        <dbReference type="ChEBI" id="CHEBI:58349"/>
        <dbReference type="EC" id="1.1.1.25"/>
    </reaction>
</comment>
<feature type="binding site" evidence="8">
    <location>
        <position position="255"/>
    </location>
    <ligand>
        <name>NADP(+)</name>
        <dbReference type="ChEBI" id="CHEBI:58349"/>
    </ligand>
</feature>
<comment type="pathway">
    <text evidence="1 8">Metabolic intermediate biosynthesis; chorismate biosynthesis; chorismate from D-erythrose 4-phosphate and phosphoenolpyruvate: step 4/7.</text>
</comment>
<keyword evidence="4 8" id="KW-0521">NADP</keyword>
<comment type="function">
    <text evidence="8">Involved in the biosynthesis of the chorismate, which leads to the biosynthesis of aromatic amino acids. Catalyzes the reversible NADPH linked reduction of 3-dehydroshikimate (DHSA) to yield shikimate (SA).</text>
</comment>
<evidence type="ECO:0000313" key="12">
    <source>
        <dbReference type="Proteomes" id="UP000664914"/>
    </source>
</evidence>
<feature type="binding site" evidence="8">
    <location>
        <position position="110"/>
    </location>
    <ligand>
        <name>shikimate</name>
        <dbReference type="ChEBI" id="CHEBI:36208"/>
    </ligand>
</feature>
<dbReference type="InterPro" id="IPR041121">
    <property type="entry name" value="SDH_C"/>
</dbReference>
<dbReference type="SUPFAM" id="SSF51735">
    <property type="entry name" value="NAD(P)-binding Rossmann-fold domains"/>
    <property type="match status" value="1"/>
</dbReference>
<evidence type="ECO:0000313" key="11">
    <source>
        <dbReference type="EMBL" id="QTH20430.1"/>
    </source>
</evidence>
<evidence type="ECO:0000256" key="7">
    <source>
        <dbReference type="ARBA" id="ARBA00049442"/>
    </source>
</evidence>
<dbReference type="InterPro" id="IPR022893">
    <property type="entry name" value="Shikimate_DH_fam"/>
</dbReference>
<organism evidence="11 12">
    <name type="scientific">Rhizorhabdus wittichii</name>
    <dbReference type="NCBI Taxonomy" id="160791"/>
    <lineage>
        <taxon>Bacteria</taxon>
        <taxon>Pseudomonadati</taxon>
        <taxon>Pseudomonadota</taxon>
        <taxon>Alphaproteobacteria</taxon>
        <taxon>Sphingomonadales</taxon>
        <taxon>Sphingomonadaceae</taxon>
        <taxon>Rhizorhabdus</taxon>
    </lineage>
</organism>
<dbReference type="AlphaFoldDB" id="A0A975HCJ0"/>
<keyword evidence="6 8" id="KW-0057">Aromatic amino acid biosynthesis</keyword>
<dbReference type="PANTHER" id="PTHR21089">
    <property type="entry name" value="SHIKIMATE DEHYDROGENASE"/>
    <property type="match status" value="1"/>
</dbReference>
<dbReference type="Gene3D" id="3.40.50.720">
    <property type="entry name" value="NAD(P)-binding Rossmann-like Domain"/>
    <property type="match status" value="1"/>
</dbReference>
<dbReference type="InterPro" id="IPR011342">
    <property type="entry name" value="Shikimate_DH"/>
</dbReference>
<evidence type="ECO:0000256" key="5">
    <source>
        <dbReference type="ARBA" id="ARBA00023002"/>
    </source>
</evidence>
<sequence length="289" mass="31851">MSELPFAPGAFAEVIGDPIGHSKSPTIHKFWLDRAGIPADYRAAHVKPEDLWIYFEERRRDPAWRGCNVTIPHKQAVMKLVDRIDPAAERIGAVNTVVPEDGKLVGYNTDYAGFLEPIRPLLAQQHLFRMARVFGTGGAAKAVVLALHDHGFTIVVAARDLDKARALREAFEPDERLIAPIEIFADPTDFPFDDREGILDLVVNTTSLGMNGQPPLALDFSHVPPDAVIYDIVYAPLETPLLAEAKRHGLRTIDGLHMLIGQAAAAFERFYGRPAPRDADDALRALLVA</sequence>
<dbReference type="GO" id="GO:0008652">
    <property type="term" value="P:amino acid biosynthetic process"/>
    <property type="evidence" value="ECO:0007669"/>
    <property type="project" value="UniProtKB-KW"/>
</dbReference>
<feature type="binding site" evidence="8">
    <location>
        <position position="70"/>
    </location>
    <ligand>
        <name>shikimate</name>
        <dbReference type="ChEBI" id="CHEBI:36208"/>
    </ligand>
</feature>
<evidence type="ECO:0000259" key="10">
    <source>
        <dbReference type="Pfam" id="PF18317"/>
    </source>
</evidence>
<dbReference type="GO" id="GO:0019632">
    <property type="term" value="P:shikimate metabolic process"/>
    <property type="evidence" value="ECO:0007669"/>
    <property type="project" value="InterPro"/>
</dbReference>
<reference evidence="11" key="2">
    <citation type="submission" date="2021-04" db="EMBL/GenBank/DDBJ databases">
        <title>Isolation and genomic analysis of the ibuprofen-degrading bacterium Sphingomonas strain MPO218.</title>
        <authorList>
            <person name="Aulestia M."/>
            <person name="Flores A."/>
            <person name="Mangas E.L."/>
            <person name="Perez-Pulido A.J."/>
            <person name="Santero E."/>
            <person name="Camacho E.M."/>
        </authorList>
    </citation>
    <scope>NUCLEOTIDE SEQUENCE</scope>
    <source>
        <strain evidence="11">MPO218</strain>
    </source>
</reference>
<dbReference type="Gene3D" id="3.40.50.10860">
    <property type="entry name" value="Leucine Dehydrogenase, chain A, domain 1"/>
    <property type="match status" value="1"/>
</dbReference>
<dbReference type="CDD" id="cd01065">
    <property type="entry name" value="NAD_bind_Shikimate_DH"/>
    <property type="match status" value="1"/>
</dbReference>
<comment type="subunit">
    <text evidence="8">Homodimer.</text>
</comment>
<evidence type="ECO:0000256" key="2">
    <source>
        <dbReference type="ARBA" id="ARBA00012962"/>
    </source>
</evidence>
<dbReference type="InterPro" id="IPR013708">
    <property type="entry name" value="Shikimate_DH-bd_N"/>
</dbReference>
<dbReference type="GO" id="GO:0004764">
    <property type="term" value="F:shikimate 3-dehydrogenase (NADP+) activity"/>
    <property type="evidence" value="ECO:0007669"/>
    <property type="project" value="UniProtKB-UniRule"/>
</dbReference>
<dbReference type="PANTHER" id="PTHR21089:SF1">
    <property type="entry name" value="BIFUNCTIONAL 3-DEHYDROQUINATE DEHYDRATASE_SHIKIMATE DEHYDROGENASE, CHLOROPLASTIC"/>
    <property type="match status" value="1"/>
</dbReference>
<evidence type="ECO:0000256" key="6">
    <source>
        <dbReference type="ARBA" id="ARBA00023141"/>
    </source>
</evidence>
<feature type="domain" description="SDH C-terminal" evidence="10">
    <location>
        <begin position="255"/>
        <end position="279"/>
    </location>
</feature>
<dbReference type="SUPFAM" id="SSF53223">
    <property type="entry name" value="Aminoacid dehydrogenase-like, N-terminal domain"/>
    <property type="match status" value="1"/>
</dbReference>
<dbReference type="GO" id="GO:0005829">
    <property type="term" value="C:cytosol"/>
    <property type="evidence" value="ECO:0007669"/>
    <property type="project" value="TreeGrafter"/>
</dbReference>
<feature type="binding site" evidence="8">
    <location>
        <position position="234"/>
    </location>
    <ligand>
        <name>shikimate</name>
        <dbReference type="ChEBI" id="CHEBI:36208"/>
    </ligand>
</feature>
<comment type="similarity">
    <text evidence="8">Belongs to the shikimate dehydrogenase family.</text>
</comment>
<keyword evidence="5 8" id="KW-0560">Oxidoreductase</keyword>
<dbReference type="InterPro" id="IPR036291">
    <property type="entry name" value="NAD(P)-bd_dom_sf"/>
</dbReference>
<feature type="binding site" evidence="8">
    <location>
        <position position="95"/>
    </location>
    <ligand>
        <name>shikimate</name>
        <dbReference type="ChEBI" id="CHEBI:36208"/>
    </ligand>
</feature>
<feature type="binding site" evidence="8">
    <location>
        <begin position="22"/>
        <end position="24"/>
    </location>
    <ligand>
        <name>shikimate</name>
        <dbReference type="ChEBI" id="CHEBI:36208"/>
    </ligand>
</feature>
<dbReference type="Pfam" id="PF08501">
    <property type="entry name" value="Shikimate_dh_N"/>
    <property type="match status" value="1"/>
</dbReference>
<dbReference type="RefSeq" id="WP_030091984.1">
    <property type="nucleotide sequence ID" value="NZ_CP059319.1"/>
</dbReference>
<comment type="caution">
    <text evidence="8">Lacks conserved residue(s) required for the propagation of feature annotation.</text>
</comment>
<dbReference type="NCBIfam" id="TIGR00507">
    <property type="entry name" value="aroE"/>
    <property type="match status" value="1"/>
</dbReference>
<dbReference type="Proteomes" id="UP000664914">
    <property type="component" value="Chromosome"/>
</dbReference>
<dbReference type="EC" id="1.1.1.25" evidence="2 8"/>
<name>A0A975HCJ0_9SPHN</name>
<feature type="domain" description="Shikimate dehydrogenase substrate binding N-terminal" evidence="9">
    <location>
        <begin position="14"/>
        <end position="97"/>
    </location>
</feature>
<dbReference type="GO" id="GO:0009073">
    <property type="term" value="P:aromatic amino acid family biosynthetic process"/>
    <property type="evidence" value="ECO:0007669"/>
    <property type="project" value="UniProtKB-KW"/>
</dbReference>
<proteinExistence type="inferred from homology"/>
<feature type="active site" description="Proton acceptor" evidence="8">
    <location>
        <position position="74"/>
    </location>
</feature>
<evidence type="ECO:0000256" key="3">
    <source>
        <dbReference type="ARBA" id="ARBA00022605"/>
    </source>
</evidence>
<dbReference type="GO" id="GO:0050661">
    <property type="term" value="F:NADP binding"/>
    <property type="evidence" value="ECO:0007669"/>
    <property type="project" value="InterPro"/>
</dbReference>
<dbReference type="InterPro" id="IPR046346">
    <property type="entry name" value="Aminoacid_DH-like_N_sf"/>
</dbReference>
<accession>A0A975HCJ0</accession>
<protein>
    <recommendedName>
        <fullName evidence="2 8">Shikimate dehydrogenase (NADP(+))</fullName>
        <shortName evidence="8">SDH</shortName>
        <ecNumber evidence="2 8">1.1.1.25</ecNumber>
    </recommendedName>
</protein>
<keyword evidence="3 8" id="KW-0028">Amino-acid biosynthesis</keyword>
<feature type="binding site" evidence="8">
    <location>
        <position position="232"/>
    </location>
    <ligand>
        <name>NADP(+)</name>
        <dbReference type="ChEBI" id="CHEBI:58349"/>
    </ligand>
</feature>
<evidence type="ECO:0000259" key="9">
    <source>
        <dbReference type="Pfam" id="PF08501"/>
    </source>
</evidence>
<reference evidence="11" key="1">
    <citation type="submission" date="2020-07" db="EMBL/GenBank/DDBJ databases">
        <authorList>
            <person name="Camacho E."/>
        </authorList>
    </citation>
    <scope>NUCLEOTIDE SEQUENCE</scope>
    <source>
        <strain evidence="11">MPO218</strain>
    </source>
</reference>
<dbReference type="HAMAP" id="MF_00222">
    <property type="entry name" value="Shikimate_DH_AroE"/>
    <property type="match status" value="1"/>
</dbReference>